<dbReference type="InterPro" id="IPR050107">
    <property type="entry name" value="ABC_carbohydrate_import_ATPase"/>
</dbReference>
<dbReference type="GO" id="GO:0005886">
    <property type="term" value="C:plasma membrane"/>
    <property type="evidence" value="ECO:0007669"/>
    <property type="project" value="UniProtKB-SubCell"/>
</dbReference>
<evidence type="ECO:0000256" key="7">
    <source>
        <dbReference type="ARBA" id="ARBA00022741"/>
    </source>
</evidence>
<evidence type="ECO:0000259" key="11">
    <source>
        <dbReference type="PROSITE" id="PS50893"/>
    </source>
</evidence>
<keyword evidence="5" id="KW-0762">Sugar transport</keyword>
<sequence>MLVAENITKRFSGVTALDNVCLELHEGKVNAILGENGAGKSTLMKILSGVYPDYEGQLLWNGRPVRFANTKEAQEAGIAIIHQELNLIPYLSITENIFLGQEIETIWGTLDKKKMRQTTTELLQKLKLNVAPETKINELKVGQQQLVEIAKALLLSPQVIIMDEPTSAITDQEVETLFDIINELKQENKTIAYISHKLDELFRIADRYIVLRDGKSIDSGEMAGMNHDQLIQKMVGREIFVHQKPALSVPQEELLSVQHFSLKRSTKRPELVLDDLSFTLKRGEILGIFGLMGAGRTELFEALFGLYPSLTTGTVRIEGKEVKITSPVEAVKEGLALVPEDRKRDGIVPIMDVKQNISLASLAYHVEKNGVLNTQAETELATKYIQELGIKTSSSGQLIKNLSGGNQQKAILGKWLATHPKILLLDEPTRGIDVHAKSEIYKLILQLAASGLGILMVSSELPEIFAVSDRVLVLSEGTLTLETPVENATEDKLLKAAISKKC</sequence>
<keyword evidence="9" id="KW-1278">Translocase</keyword>
<evidence type="ECO:0000256" key="5">
    <source>
        <dbReference type="ARBA" id="ARBA00022597"/>
    </source>
</evidence>
<reference evidence="12 13" key="1">
    <citation type="submission" date="2020-08" db="EMBL/GenBank/DDBJ databases">
        <title>Genomic Encyclopedia of Type Strains, Phase IV (KMG-IV): sequencing the most valuable type-strain genomes for metagenomic binning, comparative biology and taxonomic classification.</title>
        <authorList>
            <person name="Goeker M."/>
        </authorList>
    </citation>
    <scope>NUCLEOTIDE SEQUENCE [LARGE SCALE GENOMIC DNA]</scope>
    <source>
        <strain evidence="12 13">DSM 17976</strain>
    </source>
</reference>
<dbReference type="GO" id="GO:0016887">
    <property type="term" value="F:ATP hydrolysis activity"/>
    <property type="evidence" value="ECO:0007669"/>
    <property type="project" value="InterPro"/>
</dbReference>
<evidence type="ECO:0000256" key="4">
    <source>
        <dbReference type="ARBA" id="ARBA00022475"/>
    </source>
</evidence>
<dbReference type="Pfam" id="PF00005">
    <property type="entry name" value="ABC_tran"/>
    <property type="match status" value="2"/>
</dbReference>
<dbReference type="InterPro" id="IPR027417">
    <property type="entry name" value="P-loop_NTPase"/>
</dbReference>
<dbReference type="CDD" id="cd03215">
    <property type="entry name" value="ABC_Carb_Monos_II"/>
    <property type="match status" value="1"/>
</dbReference>
<dbReference type="InterPro" id="IPR017871">
    <property type="entry name" value="ABC_transporter-like_CS"/>
</dbReference>
<dbReference type="SMART" id="SM00382">
    <property type="entry name" value="AAA"/>
    <property type="match status" value="2"/>
</dbReference>
<dbReference type="AlphaFoldDB" id="A0A7W6ETG1"/>
<dbReference type="Gene3D" id="3.40.50.300">
    <property type="entry name" value="P-loop containing nucleotide triphosphate hydrolases"/>
    <property type="match status" value="2"/>
</dbReference>
<keyword evidence="3" id="KW-0813">Transport</keyword>
<evidence type="ECO:0000256" key="8">
    <source>
        <dbReference type="ARBA" id="ARBA00022840"/>
    </source>
</evidence>
<comment type="caution">
    <text evidence="12">The sequence shown here is derived from an EMBL/GenBank/DDBJ whole genome shotgun (WGS) entry which is preliminary data.</text>
</comment>
<dbReference type="PROSITE" id="PS50893">
    <property type="entry name" value="ABC_TRANSPORTER_2"/>
    <property type="match status" value="2"/>
</dbReference>
<feature type="domain" description="ABC transporter" evidence="11">
    <location>
        <begin position="257"/>
        <end position="501"/>
    </location>
</feature>
<evidence type="ECO:0000256" key="3">
    <source>
        <dbReference type="ARBA" id="ARBA00022448"/>
    </source>
</evidence>
<dbReference type="GO" id="GO:0015749">
    <property type="term" value="P:monosaccharide transmembrane transport"/>
    <property type="evidence" value="ECO:0007669"/>
    <property type="project" value="UniProtKB-ARBA"/>
</dbReference>
<accession>A0A7W6ETG1</accession>
<gene>
    <name evidence="12" type="ORF">FHS57_005844</name>
</gene>
<dbReference type="RefSeq" id="WP_183979732.1">
    <property type="nucleotide sequence ID" value="NZ_JACIBY010000021.1"/>
</dbReference>
<dbReference type="FunFam" id="3.40.50.300:FF:000127">
    <property type="entry name" value="Ribose import ATP-binding protein RbsA"/>
    <property type="match status" value="1"/>
</dbReference>
<dbReference type="GO" id="GO:0005524">
    <property type="term" value="F:ATP binding"/>
    <property type="evidence" value="ECO:0007669"/>
    <property type="project" value="UniProtKB-KW"/>
</dbReference>
<dbReference type="InterPro" id="IPR003439">
    <property type="entry name" value="ABC_transporter-like_ATP-bd"/>
</dbReference>
<organism evidence="12 13">
    <name type="scientific">Runella defluvii</name>
    <dbReference type="NCBI Taxonomy" id="370973"/>
    <lineage>
        <taxon>Bacteria</taxon>
        <taxon>Pseudomonadati</taxon>
        <taxon>Bacteroidota</taxon>
        <taxon>Cytophagia</taxon>
        <taxon>Cytophagales</taxon>
        <taxon>Spirosomataceae</taxon>
        <taxon>Runella</taxon>
    </lineage>
</organism>
<evidence type="ECO:0000256" key="2">
    <source>
        <dbReference type="ARBA" id="ARBA00004533"/>
    </source>
</evidence>
<dbReference type="Proteomes" id="UP000541352">
    <property type="component" value="Unassembled WGS sequence"/>
</dbReference>
<protein>
    <submittedName>
        <fullName evidence="12">Ribose transport system ATP-binding protein</fullName>
    </submittedName>
</protein>
<comment type="subcellular location">
    <subcellularLocation>
        <location evidence="2">Cell inner membrane</location>
    </subcellularLocation>
    <subcellularLocation>
        <location evidence="1">Cell membrane</location>
        <topology evidence="1">Peripheral membrane protein</topology>
    </subcellularLocation>
</comment>
<dbReference type="CDD" id="cd03216">
    <property type="entry name" value="ABC_Carb_Monos_I"/>
    <property type="match status" value="1"/>
</dbReference>
<dbReference type="InterPro" id="IPR003593">
    <property type="entry name" value="AAA+_ATPase"/>
</dbReference>
<keyword evidence="10" id="KW-0472">Membrane</keyword>
<dbReference type="EMBL" id="JACIBY010000021">
    <property type="protein sequence ID" value="MBB3841815.1"/>
    <property type="molecule type" value="Genomic_DNA"/>
</dbReference>
<proteinExistence type="predicted"/>
<evidence type="ECO:0000256" key="9">
    <source>
        <dbReference type="ARBA" id="ARBA00022967"/>
    </source>
</evidence>
<evidence type="ECO:0000256" key="6">
    <source>
        <dbReference type="ARBA" id="ARBA00022737"/>
    </source>
</evidence>
<keyword evidence="4" id="KW-1003">Cell membrane</keyword>
<dbReference type="PROSITE" id="PS00211">
    <property type="entry name" value="ABC_TRANSPORTER_1"/>
    <property type="match status" value="1"/>
</dbReference>
<feature type="domain" description="ABC transporter" evidence="11">
    <location>
        <begin position="2"/>
        <end position="238"/>
    </location>
</feature>
<dbReference type="FunFam" id="3.40.50.300:FF:000126">
    <property type="entry name" value="Galactose/methyl galactoside import ATP-binding protein MglA"/>
    <property type="match status" value="1"/>
</dbReference>
<dbReference type="PANTHER" id="PTHR43790:SF3">
    <property type="entry name" value="D-ALLOSE IMPORT ATP-BINDING PROTEIN ALSA-RELATED"/>
    <property type="match status" value="1"/>
</dbReference>
<keyword evidence="8 12" id="KW-0067">ATP-binding</keyword>
<keyword evidence="13" id="KW-1185">Reference proteome</keyword>
<dbReference type="PANTHER" id="PTHR43790">
    <property type="entry name" value="CARBOHYDRATE TRANSPORT ATP-BINDING PROTEIN MG119-RELATED"/>
    <property type="match status" value="1"/>
</dbReference>
<evidence type="ECO:0000256" key="1">
    <source>
        <dbReference type="ARBA" id="ARBA00004202"/>
    </source>
</evidence>
<evidence type="ECO:0000313" key="13">
    <source>
        <dbReference type="Proteomes" id="UP000541352"/>
    </source>
</evidence>
<evidence type="ECO:0000256" key="10">
    <source>
        <dbReference type="ARBA" id="ARBA00023136"/>
    </source>
</evidence>
<name>A0A7W6ETG1_9BACT</name>
<dbReference type="SUPFAM" id="SSF52540">
    <property type="entry name" value="P-loop containing nucleoside triphosphate hydrolases"/>
    <property type="match status" value="2"/>
</dbReference>
<evidence type="ECO:0000313" key="12">
    <source>
        <dbReference type="EMBL" id="MBB3841815.1"/>
    </source>
</evidence>
<keyword evidence="6" id="KW-0677">Repeat</keyword>
<keyword evidence="7" id="KW-0547">Nucleotide-binding</keyword>